<dbReference type="Pfam" id="PF00400">
    <property type="entry name" value="WD40"/>
    <property type="match status" value="4"/>
</dbReference>
<evidence type="ECO:0000256" key="7">
    <source>
        <dbReference type="ARBA" id="ARBA00022927"/>
    </source>
</evidence>
<dbReference type="GO" id="GO:0031080">
    <property type="term" value="C:nuclear pore outer ring"/>
    <property type="evidence" value="ECO:0007669"/>
    <property type="project" value="TreeGrafter"/>
</dbReference>
<sequence length="642" mass="67462">MAEVIGTFDTGHSGPIHDTQLDYYGRRLATASSDHTIRVFDVSTDQPTFLAELRGHEGPVWQVCWAHPTFGSVLASCSYDKKVLVWKEVQRSRWEIVYSCDDFSSSINSVCWCPWDFGLQFACAISDGSIAVCSYSPETRSWTKKQVFGHPNGANSISWAPATNSVGNTTMSSSSQPVRLVSGGCDNQIRIWKQDPQTKELSEMNQTLDIAHSEWVRDVAWRPSVDLLEETIASCGDDKIVVIWTQDADGQGWHSSQILNFNEPVWRVSWSVTGTVLAVSSGEDVVTLFRENSEGKWEAITNISGNEQQQQLTSELDKEYPSDANPLLSLQEPSNREQIGVPSPGMGAQAPGQFHIKGDDLSSSQNSLMGGTAPANQPVPPPSTMGVAAVPPSMMMGPPLTMGTTAAAPPPPPPPSMMMGPPPTMGSTATAPPMMMGPPPTMGSTAAATTTTTPPSMMMGSPPTMGTTASAVAPPPPPSMMMGPPPTMGSTAPPPPPSMMMGPPPTMGSAPTASPPAMSAVPPMASSTPAVSHTTTSIPPPMASSAISPPSQMMNSQFAASPIPPQPQKGLFPQPPRPSSPHIPGDSAPVSSGLQNVGVPPPPSMPSSFSAPPPPPSLMGGAAPPPPPPPPPPGIRRYPGVQ</sequence>
<evidence type="ECO:0000256" key="8">
    <source>
        <dbReference type="ARBA" id="ARBA00023010"/>
    </source>
</evidence>
<dbReference type="Gene3D" id="2.130.10.10">
    <property type="entry name" value="YVTN repeat-like/Quinoprotein amine dehydrogenase"/>
    <property type="match status" value="1"/>
</dbReference>
<feature type="compositionally biased region" description="Pro residues" evidence="12">
    <location>
        <begin position="473"/>
        <end position="506"/>
    </location>
</feature>
<dbReference type="GO" id="GO:0030127">
    <property type="term" value="C:COPII vesicle coat"/>
    <property type="evidence" value="ECO:0007669"/>
    <property type="project" value="TreeGrafter"/>
</dbReference>
<evidence type="ECO:0000256" key="12">
    <source>
        <dbReference type="SAM" id="MobiDB-lite"/>
    </source>
</evidence>
<dbReference type="SUPFAM" id="SSF50978">
    <property type="entry name" value="WD40 repeat-like"/>
    <property type="match status" value="1"/>
</dbReference>
<evidence type="ECO:0000256" key="2">
    <source>
        <dbReference type="ARBA" id="ARBA00010102"/>
    </source>
</evidence>
<keyword evidence="9" id="KW-0906">Nuclear pore complex</keyword>
<dbReference type="GO" id="GO:0005198">
    <property type="term" value="F:structural molecule activity"/>
    <property type="evidence" value="ECO:0007669"/>
    <property type="project" value="InterPro"/>
</dbReference>
<name>A0A9D5DIH3_9CRYT</name>
<evidence type="ECO:0000256" key="3">
    <source>
        <dbReference type="ARBA" id="ARBA00022448"/>
    </source>
</evidence>
<comment type="similarity">
    <text evidence="2">Belongs to the WD repeat SEC13 family.</text>
</comment>
<comment type="subcellular location">
    <subcellularLocation>
        <location evidence="1">Nucleus</location>
        <location evidence="1">Nuclear pore complex</location>
    </subcellularLocation>
</comment>
<feature type="region of interest" description="Disordered" evidence="12">
    <location>
        <begin position="465"/>
        <end position="642"/>
    </location>
</feature>
<proteinExistence type="inferred from homology"/>
<keyword evidence="6" id="KW-0509">mRNA transport</keyword>
<dbReference type="InterPro" id="IPR001680">
    <property type="entry name" value="WD40_rpt"/>
</dbReference>
<keyword evidence="5" id="KW-0677">Repeat</keyword>
<organism evidence="13">
    <name type="scientific">Cryptosporidium canis</name>
    <dbReference type="NCBI Taxonomy" id="195482"/>
    <lineage>
        <taxon>Eukaryota</taxon>
        <taxon>Sar</taxon>
        <taxon>Alveolata</taxon>
        <taxon>Apicomplexa</taxon>
        <taxon>Conoidasida</taxon>
        <taxon>Coccidia</taxon>
        <taxon>Eucoccidiorida</taxon>
        <taxon>Eimeriorina</taxon>
        <taxon>Cryptosporidiidae</taxon>
        <taxon>Cryptosporidium</taxon>
    </lineage>
</organism>
<feature type="compositionally biased region" description="Pro residues" evidence="12">
    <location>
        <begin position="562"/>
        <end position="581"/>
    </location>
</feature>
<accession>A0A9D5DIH3</accession>
<evidence type="ECO:0000256" key="5">
    <source>
        <dbReference type="ARBA" id="ARBA00022737"/>
    </source>
</evidence>
<keyword evidence="8" id="KW-0811">Translocation</keyword>
<dbReference type="AlphaFoldDB" id="A0A9D5DIH3"/>
<dbReference type="InterPro" id="IPR015943">
    <property type="entry name" value="WD40/YVTN_repeat-like_dom_sf"/>
</dbReference>
<feature type="compositionally biased region" description="Low complexity" evidence="12">
    <location>
        <begin position="507"/>
        <end position="532"/>
    </location>
</feature>
<keyword evidence="10" id="KW-0539">Nucleus</keyword>
<evidence type="ECO:0000256" key="10">
    <source>
        <dbReference type="ARBA" id="ARBA00023242"/>
    </source>
</evidence>
<dbReference type="SMART" id="SM00320">
    <property type="entry name" value="WD40"/>
    <property type="match status" value="6"/>
</dbReference>
<evidence type="ECO:0000256" key="9">
    <source>
        <dbReference type="ARBA" id="ARBA00023132"/>
    </source>
</evidence>
<keyword evidence="3" id="KW-0813">Transport</keyword>
<dbReference type="GO" id="GO:0090114">
    <property type="term" value="P:COPII-coated vesicle budding"/>
    <property type="evidence" value="ECO:0007669"/>
    <property type="project" value="TreeGrafter"/>
</dbReference>
<evidence type="ECO:0000313" key="13">
    <source>
        <dbReference type="EMBL" id="KAJ1611560.1"/>
    </source>
</evidence>
<protein>
    <recommendedName>
        <fullName evidence="14">Protein SEC13 homolog</fullName>
    </recommendedName>
</protein>
<comment type="caution">
    <text evidence="13">The sequence shown here is derived from an EMBL/GenBank/DDBJ whole genome shotgun (WGS) entry which is preliminary data.</text>
</comment>
<gene>
    <name evidence="13" type="ORF">OJ253_827</name>
</gene>
<dbReference type="PANTHER" id="PTHR11024">
    <property type="entry name" value="NUCLEAR PORE COMPLEX PROTEIN SEC13 / SEH1 FAMILY MEMBER"/>
    <property type="match status" value="1"/>
</dbReference>
<feature type="repeat" description="WD" evidence="11">
    <location>
        <begin position="9"/>
        <end position="50"/>
    </location>
</feature>
<evidence type="ECO:0000256" key="1">
    <source>
        <dbReference type="ARBA" id="ARBA00004567"/>
    </source>
</evidence>
<evidence type="ECO:0008006" key="14">
    <source>
        <dbReference type="Google" id="ProtNLM"/>
    </source>
</evidence>
<feature type="repeat" description="WD" evidence="11">
    <location>
        <begin position="53"/>
        <end position="87"/>
    </location>
</feature>
<dbReference type="PANTHER" id="PTHR11024:SF2">
    <property type="entry name" value="PROTEIN SEC13 HOMOLOG"/>
    <property type="match status" value="1"/>
</dbReference>
<keyword evidence="7" id="KW-0653">Protein transport</keyword>
<evidence type="ECO:0000256" key="4">
    <source>
        <dbReference type="ARBA" id="ARBA00022574"/>
    </source>
</evidence>
<dbReference type="OrthoDB" id="364224at2759"/>
<dbReference type="InterPro" id="IPR037363">
    <property type="entry name" value="Sec13/Seh1_fam"/>
</dbReference>
<dbReference type="EMBL" id="JAPCXC010000014">
    <property type="protein sequence ID" value="KAJ1611560.1"/>
    <property type="molecule type" value="Genomic_DNA"/>
</dbReference>
<dbReference type="GO" id="GO:0006606">
    <property type="term" value="P:protein import into nucleus"/>
    <property type="evidence" value="ECO:0007669"/>
    <property type="project" value="TreeGrafter"/>
</dbReference>
<evidence type="ECO:0000256" key="6">
    <source>
        <dbReference type="ARBA" id="ARBA00022816"/>
    </source>
</evidence>
<dbReference type="FunFam" id="2.130.10.10:FF:000655">
    <property type="entry name" value="Protein transport protein SEC13"/>
    <property type="match status" value="1"/>
</dbReference>
<feature type="compositionally biased region" description="Pro residues" evidence="12">
    <location>
        <begin position="599"/>
        <end position="634"/>
    </location>
</feature>
<keyword evidence="4 11" id="KW-0853">WD repeat</keyword>
<evidence type="ECO:0000256" key="11">
    <source>
        <dbReference type="PROSITE-ProRule" id="PRU00221"/>
    </source>
</evidence>
<reference evidence="13" key="1">
    <citation type="submission" date="2022-10" db="EMBL/GenBank/DDBJ databases">
        <title>Adaptive evolution leads to modifications in subtelomeric GC content in a zoonotic Cryptosporidium species.</title>
        <authorList>
            <person name="Li J."/>
            <person name="Feng Y."/>
            <person name="Xiao L."/>
        </authorList>
    </citation>
    <scope>NUCLEOTIDE SEQUENCE</scope>
    <source>
        <strain evidence="13">33844</strain>
    </source>
</reference>
<dbReference type="PROSITE" id="PS50082">
    <property type="entry name" value="WD_REPEATS_2"/>
    <property type="match status" value="2"/>
</dbReference>
<dbReference type="InterPro" id="IPR036322">
    <property type="entry name" value="WD40_repeat_dom_sf"/>
</dbReference>
<feature type="region of interest" description="Disordered" evidence="12">
    <location>
        <begin position="359"/>
        <end position="382"/>
    </location>
</feature>
<dbReference type="GO" id="GO:0051028">
    <property type="term" value="P:mRNA transport"/>
    <property type="evidence" value="ECO:0007669"/>
    <property type="project" value="UniProtKB-KW"/>
</dbReference>
<dbReference type="Proteomes" id="UP001067231">
    <property type="component" value="Unassembled WGS sequence"/>
</dbReference>